<evidence type="ECO:0000313" key="1">
    <source>
        <dbReference type="EMBL" id="KAI5670714.1"/>
    </source>
</evidence>
<sequence length="710" mass="79024">MGGGRIKNLLMVAAAVMVVVNLGNEVVLGKPLVPCTFVFGDSLLDNGNNNYLISLAKADFLPYGIDFPGGPSGRFSNGKTSVDVLAELMGFEEYIPPYATARGRDIMKGVNYASAAAGIREETGWHLGDRISFSAQVNNYKKTVSELMKIVGDEKTARDQLRKCIFSVGIGSNDYLNNYFMPFLYPSSKLFTPKQYAQVLVHEYAQQIKKMYAYGARKFVLIGVGQIGCTPNALAMHSRDGKTCISRFNYANQIFNNNLKALVDHLNNKSHDATFIYINSYGIFQDLMDNPPKYGFKVMNSGCCGVGRNKGQLTCLPFQLLKNHLMHTLLTFRYSSSLEQMGVGADEEQVVAPCLFIFGDSLNDNGNNNFLISNAKANFWPFGIDFPNGATGRFCNGRTTSDIIVLSFQYLENFTGQLLGIDGFIAPYATASGKEILKGVNYASAAAGIREESGRILGERASFSQQVNNYKTTVAQVVEMLGSKEIAADHFKKCIYLINLGSNDYINNYFLPLKSYISTKRYTPHQYASILVRLYSQQLEILYGYGARKFAIAGVGNVGSQPRQLAMYSPDGKTPIAIFDDIVQLFNYRLKKMVDRFNTNFTDANFIYLNGYDIAEEILDNPTPYGVVWVIWWDAGFKVIHSACCGLGRNNGEKSCPHGHIPCSNRSDHFFWDAFHPTEAANIFISKRFFRSQYPSDAYPFDLHTLALLS</sequence>
<comment type="caution">
    <text evidence="1">The sequence shown here is derived from an EMBL/GenBank/DDBJ whole genome shotgun (WGS) entry which is preliminary data.</text>
</comment>
<keyword evidence="2" id="KW-1185">Reference proteome</keyword>
<protein>
    <submittedName>
        <fullName evidence="1">Uncharacterized protein</fullName>
    </submittedName>
</protein>
<dbReference type="Proteomes" id="UP001060085">
    <property type="component" value="Linkage Group LG03"/>
</dbReference>
<dbReference type="EMBL" id="CM044703">
    <property type="protein sequence ID" value="KAI5670714.1"/>
    <property type="molecule type" value="Genomic_DNA"/>
</dbReference>
<reference evidence="2" key="1">
    <citation type="journal article" date="2023" name="Nat. Plants">
        <title>Single-cell RNA sequencing provides a high-resolution roadmap for understanding the multicellular compartmentation of specialized metabolism.</title>
        <authorList>
            <person name="Sun S."/>
            <person name="Shen X."/>
            <person name="Li Y."/>
            <person name="Li Y."/>
            <person name="Wang S."/>
            <person name="Li R."/>
            <person name="Zhang H."/>
            <person name="Shen G."/>
            <person name="Guo B."/>
            <person name="Wei J."/>
            <person name="Xu J."/>
            <person name="St-Pierre B."/>
            <person name="Chen S."/>
            <person name="Sun C."/>
        </authorList>
    </citation>
    <scope>NUCLEOTIDE SEQUENCE [LARGE SCALE GENOMIC DNA]</scope>
</reference>
<accession>A0ACC0BDH4</accession>
<evidence type="ECO:0000313" key="2">
    <source>
        <dbReference type="Proteomes" id="UP001060085"/>
    </source>
</evidence>
<name>A0ACC0BDH4_CATRO</name>
<organism evidence="1 2">
    <name type="scientific">Catharanthus roseus</name>
    <name type="common">Madagascar periwinkle</name>
    <name type="synonym">Vinca rosea</name>
    <dbReference type="NCBI Taxonomy" id="4058"/>
    <lineage>
        <taxon>Eukaryota</taxon>
        <taxon>Viridiplantae</taxon>
        <taxon>Streptophyta</taxon>
        <taxon>Embryophyta</taxon>
        <taxon>Tracheophyta</taxon>
        <taxon>Spermatophyta</taxon>
        <taxon>Magnoliopsida</taxon>
        <taxon>eudicotyledons</taxon>
        <taxon>Gunneridae</taxon>
        <taxon>Pentapetalae</taxon>
        <taxon>asterids</taxon>
        <taxon>lamiids</taxon>
        <taxon>Gentianales</taxon>
        <taxon>Apocynaceae</taxon>
        <taxon>Rauvolfioideae</taxon>
        <taxon>Vinceae</taxon>
        <taxon>Catharanthinae</taxon>
        <taxon>Catharanthus</taxon>
    </lineage>
</organism>
<gene>
    <name evidence="1" type="ORF">M9H77_11078</name>
</gene>
<proteinExistence type="predicted"/>